<dbReference type="EMBL" id="CYZT01000045">
    <property type="protein sequence ID" value="CUO10731.1"/>
    <property type="molecule type" value="Genomic_DNA"/>
</dbReference>
<sequence length="335" mass="35490">MVDLPGLSGFQEDRYGGALPGANQVLLHGRHRQQRGDGRVVPVHPPVGKDDNVGPLPVRPVHRHRQPVQYQIQVGALVIEQGHGGCVEARSVHGLDLHQVGGGENGVVDLEHPAVVRLFLEQIPVIGRVDGGVGDDLLPDSIHGWVGHLGEELLEVGEEGPIPVVQHRQGDIHPHGGGVLRPGAGHGQDGVVHVLIGVAEGLLKAAKFLPAVPLHPLVWDGQVGQTEQIGVQPLSIGLPGGVALLQFLVVNDPPLPQVRQQHLARPQPGLFHDMLRWDVQHPYLGGENEPAVVGEVVPGRAQAVAVQHGSHHVPVGEQDGRRAIPGLHEGGVVVV</sequence>
<dbReference type="AlphaFoldDB" id="A0A174CB17"/>
<dbReference type="AntiFam" id="ANF00199">
    <property type="entry name" value="Shadow ORF (opposite gltB)"/>
</dbReference>
<dbReference type="AntiFam" id="ANF00150">
    <property type="entry name" value="Shadow ORF (opposite gltB)"/>
</dbReference>
<evidence type="ECO:0000313" key="3">
    <source>
        <dbReference type="Proteomes" id="UP000095746"/>
    </source>
</evidence>
<feature type="region of interest" description="Disordered" evidence="1">
    <location>
        <begin position="30"/>
        <end position="55"/>
    </location>
</feature>
<proteinExistence type="predicted"/>
<evidence type="ECO:0000313" key="2">
    <source>
        <dbReference type="EMBL" id="CUO10731.1"/>
    </source>
</evidence>
<reference evidence="2 3" key="1">
    <citation type="submission" date="2015-09" db="EMBL/GenBank/DDBJ databases">
        <authorList>
            <consortium name="Pathogen Informatics"/>
        </authorList>
    </citation>
    <scope>NUCLEOTIDE SEQUENCE [LARGE SCALE GENOMIC DNA]</scope>
    <source>
        <strain evidence="2 3">2789STDY5608854</strain>
    </source>
</reference>
<organism evidence="2 3">
    <name type="scientific">Flavonifractor plautii</name>
    <name type="common">Fusobacterium plautii</name>
    <dbReference type="NCBI Taxonomy" id="292800"/>
    <lineage>
        <taxon>Bacteria</taxon>
        <taxon>Bacillati</taxon>
        <taxon>Bacillota</taxon>
        <taxon>Clostridia</taxon>
        <taxon>Eubacteriales</taxon>
        <taxon>Oscillospiraceae</taxon>
        <taxon>Flavonifractor</taxon>
    </lineage>
</organism>
<protein>
    <submittedName>
        <fullName evidence="2">Uncharacterized protein</fullName>
    </submittedName>
</protein>
<name>A0A174CB17_FLAPL</name>
<dbReference type="Proteomes" id="UP000095746">
    <property type="component" value="Unassembled WGS sequence"/>
</dbReference>
<gene>
    <name evidence="2" type="ORF">ERS852411_00981</name>
</gene>
<accession>A0A174CB17</accession>
<evidence type="ECO:0000256" key="1">
    <source>
        <dbReference type="SAM" id="MobiDB-lite"/>
    </source>
</evidence>